<comment type="caution">
    <text evidence="2">The sequence shown here is derived from an EMBL/GenBank/DDBJ whole genome shotgun (WGS) entry which is preliminary data.</text>
</comment>
<proteinExistence type="predicted"/>
<gene>
    <name evidence="2" type="ORF">ANN_15100</name>
</gene>
<feature type="compositionally biased region" description="Low complexity" evidence="1">
    <location>
        <begin position="15"/>
        <end position="28"/>
    </location>
</feature>
<dbReference type="Proteomes" id="UP001148838">
    <property type="component" value="Unassembled WGS sequence"/>
</dbReference>
<name>A0ABQ8SZI3_PERAM</name>
<dbReference type="EMBL" id="JAJSOF020000019">
    <property type="protein sequence ID" value="KAJ4439143.1"/>
    <property type="molecule type" value="Genomic_DNA"/>
</dbReference>
<protein>
    <submittedName>
        <fullName evidence="2">Uncharacterized protein</fullName>
    </submittedName>
</protein>
<organism evidence="2 3">
    <name type="scientific">Periplaneta americana</name>
    <name type="common">American cockroach</name>
    <name type="synonym">Blatta americana</name>
    <dbReference type="NCBI Taxonomy" id="6978"/>
    <lineage>
        <taxon>Eukaryota</taxon>
        <taxon>Metazoa</taxon>
        <taxon>Ecdysozoa</taxon>
        <taxon>Arthropoda</taxon>
        <taxon>Hexapoda</taxon>
        <taxon>Insecta</taxon>
        <taxon>Pterygota</taxon>
        <taxon>Neoptera</taxon>
        <taxon>Polyneoptera</taxon>
        <taxon>Dictyoptera</taxon>
        <taxon>Blattodea</taxon>
        <taxon>Blattoidea</taxon>
        <taxon>Blattidae</taxon>
        <taxon>Blattinae</taxon>
        <taxon>Periplaneta</taxon>
    </lineage>
</organism>
<keyword evidence="3" id="KW-1185">Reference proteome</keyword>
<accession>A0ABQ8SZI3</accession>
<evidence type="ECO:0000313" key="2">
    <source>
        <dbReference type="EMBL" id="KAJ4439143.1"/>
    </source>
</evidence>
<reference evidence="2 3" key="1">
    <citation type="journal article" date="2022" name="Allergy">
        <title>Genome assembly and annotation of Periplaneta americana reveal a comprehensive cockroach allergen profile.</title>
        <authorList>
            <person name="Wang L."/>
            <person name="Xiong Q."/>
            <person name="Saelim N."/>
            <person name="Wang L."/>
            <person name="Nong W."/>
            <person name="Wan A.T."/>
            <person name="Shi M."/>
            <person name="Liu X."/>
            <person name="Cao Q."/>
            <person name="Hui J.H.L."/>
            <person name="Sookrung N."/>
            <person name="Leung T.F."/>
            <person name="Tungtrongchitr A."/>
            <person name="Tsui S.K.W."/>
        </authorList>
    </citation>
    <scope>NUCLEOTIDE SEQUENCE [LARGE SCALE GENOMIC DNA]</scope>
    <source>
        <strain evidence="2">PWHHKU_190912</strain>
    </source>
</reference>
<sequence>MSGLCEGGNEPPGSLKANNGNNLKNNAADPNSSVSVVWKLLSWEDEPSWSCSLRAWVSSHYVNVDKDLKPTFVSSAEKPYFANTWFAKTRRGLRETAWRYAKAAWILTIKRNGPTLRHLLLHRSRSEEEDSCVAFKADKKNSIDLIL</sequence>
<feature type="region of interest" description="Disordered" evidence="1">
    <location>
        <begin position="1"/>
        <end position="28"/>
    </location>
</feature>
<evidence type="ECO:0000313" key="3">
    <source>
        <dbReference type="Proteomes" id="UP001148838"/>
    </source>
</evidence>
<evidence type="ECO:0000256" key="1">
    <source>
        <dbReference type="SAM" id="MobiDB-lite"/>
    </source>
</evidence>